<evidence type="ECO:0000313" key="2">
    <source>
        <dbReference type="EMBL" id="MCQ8279910.1"/>
    </source>
</evidence>
<dbReference type="Pfam" id="PF06048">
    <property type="entry name" value="DUF927"/>
    <property type="match status" value="1"/>
</dbReference>
<dbReference type="InterPro" id="IPR009270">
    <property type="entry name" value="DUF927"/>
</dbReference>
<proteinExistence type="predicted"/>
<evidence type="ECO:0000259" key="1">
    <source>
        <dbReference type="Pfam" id="PF06048"/>
    </source>
</evidence>
<dbReference type="EMBL" id="JAMSKV010000018">
    <property type="protein sequence ID" value="MCQ8279910.1"/>
    <property type="molecule type" value="Genomic_DNA"/>
</dbReference>
<dbReference type="Proteomes" id="UP001524587">
    <property type="component" value="Unassembled WGS sequence"/>
</dbReference>
<accession>A0ABT1WAI9</accession>
<evidence type="ECO:0000313" key="3">
    <source>
        <dbReference type="Proteomes" id="UP001524587"/>
    </source>
</evidence>
<name>A0ABT1WAI9_9PROT</name>
<sequence length="641" mass="69349">MSGRKGKGGRDGVREGIEGAQVVELRPGAARSAAAPAPAVSRLSRRFMLREEGLFRVSTDPDKPDSFLCGPIEVLGESRDEDGRNWGLLLKWSDRDGREHQEAFARALFAGDGAEIRARLADAGLTLNPAPYARAGFMEWLSSISSSERARSVTRIGWHTLASGPVFVLPDETIGETVERVVLQVVDREPSLFGLAGSARDWSEPIGRLCVGNSRLVFAACCAFAAPLLSIVGEEGGGFSLKGASRLGKSTALRIAASICGGTAQHGASGFVRSWRSTSNGIESTALASCDVLLPLDEMGQLDAREAGEIAYLLSNGQGKARASRTGAARSVSRFRVLFLSTGELGLADLNREAGKATKAGQEVRFADLPADAGAGMGLFENLHGEDTPDAFAKYLREATSRCYGAPLRGFLIALTEHLRRTGLEEMAAALRSRANAFLDRWLHAHADASGQVRSVAYRFALVAIGGELATEYGLTGWANDVAGVATEMCFQAWLTERGTVGRREEDQAVAQLRDFLSRHGESRFEKWFEGQPDEARQAETPLPPSERFRTQHRAGWRRWLVENDSDGSNGVWRYYLTAEAMSEALNGLNHRDAKRTLIERAFLVPGRDGKTASLISPPGHKKVRAYEILASIMAADEGDQ</sequence>
<keyword evidence="3" id="KW-1185">Reference proteome</keyword>
<gene>
    <name evidence="2" type="ORF">NFI95_15820</name>
</gene>
<feature type="domain" description="DUF927" evidence="1">
    <location>
        <begin position="47"/>
        <end position="333"/>
    </location>
</feature>
<protein>
    <submittedName>
        <fullName evidence="2">DUF927 domain-containing protein</fullName>
    </submittedName>
</protein>
<organism evidence="2 3">
    <name type="scientific">Endosaccharibacter trunci</name>
    <dbReference type="NCBI Taxonomy" id="2812733"/>
    <lineage>
        <taxon>Bacteria</taxon>
        <taxon>Pseudomonadati</taxon>
        <taxon>Pseudomonadota</taxon>
        <taxon>Alphaproteobacteria</taxon>
        <taxon>Acetobacterales</taxon>
        <taxon>Acetobacteraceae</taxon>
        <taxon>Endosaccharibacter</taxon>
    </lineage>
</organism>
<comment type="caution">
    <text evidence="2">The sequence shown here is derived from an EMBL/GenBank/DDBJ whole genome shotgun (WGS) entry which is preliminary data.</text>
</comment>
<dbReference type="RefSeq" id="WP_422865400.1">
    <property type="nucleotide sequence ID" value="NZ_JAMSKV010000018.1"/>
</dbReference>
<reference evidence="2 3" key="1">
    <citation type="submission" date="2022-06" db="EMBL/GenBank/DDBJ databases">
        <title>Endosaccharibacter gen. nov., sp. nov., endophytic bacteria isolated from sugarcane.</title>
        <authorList>
            <person name="Pitiwittayakul N."/>
            <person name="Yukphan P."/>
            <person name="Charoenyingcharoen P."/>
            <person name="Tanasupawat S."/>
        </authorList>
    </citation>
    <scope>NUCLEOTIDE SEQUENCE [LARGE SCALE GENOMIC DNA]</scope>
    <source>
        <strain evidence="2 3">KSS8</strain>
    </source>
</reference>